<dbReference type="PANTHER" id="PTHR16276">
    <property type="entry name" value="PENTATRICOPEPTIDE REPEAT DOMAIN-CONTAINING PROTEIN 3"/>
    <property type="match status" value="1"/>
</dbReference>
<dbReference type="PANTHER" id="PTHR16276:SF1">
    <property type="entry name" value="SMALL RIBOSOMAL SUBUNIT PROTEIN MS39"/>
    <property type="match status" value="1"/>
</dbReference>
<evidence type="ECO:0000313" key="2">
    <source>
        <dbReference type="EMBL" id="CAB3265258.1"/>
    </source>
</evidence>
<dbReference type="AlphaFoldDB" id="A0A6F9DQJ1"/>
<protein>
    <submittedName>
        <fullName evidence="2">Pentatricopeptide repeat domain-containing protein 3, mitochondrial</fullName>
    </submittedName>
</protein>
<dbReference type="GO" id="GO:0043024">
    <property type="term" value="F:ribosomal small subunit binding"/>
    <property type="evidence" value="ECO:0007669"/>
    <property type="project" value="InterPro"/>
</dbReference>
<dbReference type="GO" id="GO:0032543">
    <property type="term" value="P:mitochondrial translation"/>
    <property type="evidence" value="ECO:0007669"/>
    <property type="project" value="InterPro"/>
</dbReference>
<feature type="region of interest" description="Disordered" evidence="1">
    <location>
        <begin position="647"/>
        <end position="668"/>
    </location>
</feature>
<dbReference type="EMBL" id="LR789396">
    <property type="protein sequence ID" value="CAB3265258.1"/>
    <property type="molecule type" value="mRNA"/>
</dbReference>
<gene>
    <name evidence="2" type="primary">Ptcd3</name>
</gene>
<dbReference type="GO" id="GO:0019843">
    <property type="term" value="F:rRNA binding"/>
    <property type="evidence" value="ECO:0007669"/>
    <property type="project" value="InterPro"/>
</dbReference>
<dbReference type="GO" id="GO:0005739">
    <property type="term" value="C:mitochondrion"/>
    <property type="evidence" value="ECO:0007669"/>
    <property type="project" value="InterPro"/>
</dbReference>
<accession>A0A6F9DQJ1</accession>
<proteinExistence type="evidence at transcript level"/>
<reference evidence="2" key="1">
    <citation type="submission" date="2020-04" db="EMBL/GenBank/DDBJ databases">
        <authorList>
            <person name="Neveu A P."/>
        </authorList>
    </citation>
    <scope>NUCLEOTIDE SEQUENCE</scope>
    <source>
        <tissue evidence="2">Whole embryo</tissue>
    </source>
</reference>
<evidence type="ECO:0000256" key="1">
    <source>
        <dbReference type="SAM" id="MobiDB-lite"/>
    </source>
</evidence>
<organism evidence="2">
    <name type="scientific">Phallusia mammillata</name>
    <dbReference type="NCBI Taxonomy" id="59560"/>
    <lineage>
        <taxon>Eukaryota</taxon>
        <taxon>Metazoa</taxon>
        <taxon>Chordata</taxon>
        <taxon>Tunicata</taxon>
        <taxon>Ascidiacea</taxon>
        <taxon>Phlebobranchia</taxon>
        <taxon>Ascidiidae</taxon>
        <taxon>Phallusia</taxon>
    </lineage>
</organism>
<name>A0A6F9DQJ1_9ASCI</name>
<dbReference type="InterPro" id="IPR037387">
    <property type="entry name" value="PTCD3"/>
</dbReference>
<sequence length="668" mass="77029">MFRPKNISFLRNVKKRDDLNFYATQAPKYLSAKEVIEKQLRAEIQPPKAKKWSKTAVLEALNENVKFCVRPHYMALQSPQYWGNYEKNSSKYIARMNGIKAANYVISNQREIFEHDWDADNIDPWLRINPDEQFPDDPLQEEEIIKCLEEGNETESYSDEDVAEEDSTIKLDNSLESLKILLSNKKPEPAAEMFLSLKDDGVEIPDAVTNQLIGLLAFYRASLNEVKQLEKYPNQSLYSWRMNRKQEVNLLHKVMGTIPSPTPEQLTACIRCHVLNYDFATACETYRKIPNQDSTQFNLESFNSVMLARLMLNINYSNCLGLLKEIRDAGYLPNRESFVNILTCRPTNSPEVLINFWAKVINEMDYLGIDVGLDAYVAMMNTADGLRITNKQKYQVQRAILEHMKGRWLDPDDPMNVAFVDKIHWKIAENPGCTALFWEIFTSGQNHKLLERSTKNYQITLGMLLSCFKTEGMEKVWSTLQQLVPMKLIMNDKTTALLIKAIFRNKRPEYLPVTYAMYLDKRMGMYSARSAWLDAANQLVDLADKDTKTQLAIVGTEIHFRLKECKSRIERLHLLNASLKLVANSGTVAQTAGLIETYLDKYSEYRIHEDTRAVCKNLLEKHPQSTALQKAVTDLEEKWKVGNESLQRNKRALSSDSSTDPYADDWWP</sequence>